<keyword evidence="6" id="KW-0539">Nucleus</keyword>
<name>A0A158RAU6_THECL</name>
<keyword evidence="5" id="KW-0067">ATP-binding</keyword>
<evidence type="ECO:0000313" key="8">
    <source>
        <dbReference type="EMBL" id="VDM95958.1"/>
    </source>
</evidence>
<dbReference type="GO" id="GO:0005524">
    <property type="term" value="F:ATP binding"/>
    <property type="evidence" value="ECO:0007669"/>
    <property type="project" value="UniProtKB-KW"/>
</dbReference>
<dbReference type="GO" id="GO:0003689">
    <property type="term" value="F:DNA clamp loader activity"/>
    <property type="evidence" value="ECO:0007669"/>
    <property type="project" value="TreeGrafter"/>
</dbReference>
<dbReference type="GO" id="GO:0033314">
    <property type="term" value="P:mitotic DNA replication checkpoint signaling"/>
    <property type="evidence" value="ECO:0007669"/>
    <property type="project" value="TreeGrafter"/>
</dbReference>
<dbReference type="OrthoDB" id="10265971at2759"/>
<keyword evidence="3" id="KW-0547">Nucleotide-binding</keyword>
<dbReference type="InterPro" id="IPR027417">
    <property type="entry name" value="P-loop_NTPase"/>
</dbReference>
<accession>A0A158RAU6</accession>
<keyword evidence="9" id="KW-1185">Reference proteome</keyword>
<dbReference type="SUPFAM" id="SSF52540">
    <property type="entry name" value="P-loop containing nucleoside triphosphate hydrolases"/>
    <property type="match status" value="1"/>
</dbReference>
<dbReference type="PANTHER" id="PTHR12172">
    <property type="entry name" value="CELL CYCLE CHECKPOINT PROTEIN RAD17"/>
    <property type="match status" value="1"/>
</dbReference>
<dbReference type="STRING" id="103827.A0A158RAU6"/>
<proteinExistence type="inferred from homology"/>
<dbReference type="AlphaFoldDB" id="A0A158RAU6"/>
<keyword evidence="4" id="KW-0227">DNA damage</keyword>
<evidence type="ECO:0000256" key="2">
    <source>
        <dbReference type="ARBA" id="ARBA00006168"/>
    </source>
</evidence>
<gene>
    <name evidence="8" type="ORF">TCLT_LOCUS825</name>
</gene>
<sequence length="609" mass="69740">MTLLCTAKEVTVYGWRYWVKLSDLAVSSMLVFLGAENSPPEVFRMASVPCYCSSFESSSNPPRPTLTHTTIDNSMRSPMKKSRITRISHKYCQVEDIRETSPKVVPYRSGCSEITDTLIDRFTPSNFWELAVNPRKIDEVRRWIQKKLVRTRECKLLLLTGPTGSGKTITVKLLCRELKLELAEWSTANFYDLFYDPNGDEVICEESQTRKFAEFLKLSDYGSMQECNLQKVVVIEQLPNIFYEDPSILHSVLQNTVRNTVCMYIFIMSDVDSCWYLNPKRILPANIRVQLGFDEISFNASAVTFLSKALQRIALLMKVNISPLQIKKIAGNSNGDIRAAINNMHLCIDDNQKVIETIPLHSSTLVDSYHCLGKLLYAKRCNKASENCSKTEKYLNVERKKTHSRNYPLKDDINQVLEKCGLNGEKLAMFLHEHEPNFVPSLSSYQKILNNISVVDSAFSRWETRMDSTLMSYVGEVEKGKILLLVLQILQLAARSVVFYNAERTHKQGGKMYRFYKPQCYDTDFKVFSKKIDICAAFSSHYGELLSLTVPFIRLILPPSLNIEQYQVLVSMNSSVSKNISLSHSHVKNERVPENNEENEFEIEEIDIS</sequence>
<comment type="subcellular location">
    <subcellularLocation>
        <location evidence="1">Nucleus</location>
    </subcellularLocation>
</comment>
<dbReference type="GO" id="GO:0005634">
    <property type="term" value="C:nucleus"/>
    <property type="evidence" value="ECO:0007669"/>
    <property type="project" value="UniProtKB-SubCell"/>
</dbReference>
<protein>
    <submittedName>
        <fullName evidence="10">Cell cycle checkpoint protein RAD17</fullName>
    </submittedName>
</protein>
<evidence type="ECO:0000256" key="1">
    <source>
        <dbReference type="ARBA" id="ARBA00004123"/>
    </source>
</evidence>
<evidence type="ECO:0000313" key="9">
    <source>
        <dbReference type="Proteomes" id="UP000276776"/>
    </source>
</evidence>
<evidence type="ECO:0000256" key="7">
    <source>
        <dbReference type="ARBA" id="ARBA00023306"/>
    </source>
</evidence>
<dbReference type="Proteomes" id="UP000276776">
    <property type="component" value="Unassembled WGS sequence"/>
</dbReference>
<evidence type="ECO:0000256" key="5">
    <source>
        <dbReference type="ARBA" id="ARBA00022840"/>
    </source>
</evidence>
<evidence type="ECO:0000256" key="6">
    <source>
        <dbReference type="ARBA" id="ARBA00023242"/>
    </source>
</evidence>
<evidence type="ECO:0000256" key="3">
    <source>
        <dbReference type="ARBA" id="ARBA00022741"/>
    </source>
</evidence>
<dbReference type="OMA" id="ASENCSK"/>
<organism evidence="10">
    <name type="scientific">Thelazia callipaeda</name>
    <name type="common">Oriental eyeworm</name>
    <name type="synonym">Parasitic nematode</name>
    <dbReference type="NCBI Taxonomy" id="103827"/>
    <lineage>
        <taxon>Eukaryota</taxon>
        <taxon>Metazoa</taxon>
        <taxon>Ecdysozoa</taxon>
        <taxon>Nematoda</taxon>
        <taxon>Chromadorea</taxon>
        <taxon>Rhabditida</taxon>
        <taxon>Spirurina</taxon>
        <taxon>Spiruromorpha</taxon>
        <taxon>Thelazioidea</taxon>
        <taxon>Thelaziidae</taxon>
        <taxon>Thelazia</taxon>
    </lineage>
</organism>
<dbReference type="GO" id="GO:0000077">
    <property type="term" value="P:DNA damage checkpoint signaling"/>
    <property type="evidence" value="ECO:0007669"/>
    <property type="project" value="TreeGrafter"/>
</dbReference>
<dbReference type="GO" id="GO:0006281">
    <property type="term" value="P:DNA repair"/>
    <property type="evidence" value="ECO:0007669"/>
    <property type="project" value="InterPro"/>
</dbReference>
<dbReference type="WBParaSite" id="TCLT_0000082401-mRNA-1">
    <property type="protein sequence ID" value="TCLT_0000082401-mRNA-1"/>
    <property type="gene ID" value="TCLT_0000082401"/>
</dbReference>
<dbReference type="EMBL" id="UYYF01000073">
    <property type="protein sequence ID" value="VDM95958.1"/>
    <property type="molecule type" value="Genomic_DNA"/>
</dbReference>
<evidence type="ECO:0000256" key="4">
    <source>
        <dbReference type="ARBA" id="ARBA00022763"/>
    </source>
</evidence>
<reference evidence="10" key="1">
    <citation type="submission" date="2016-04" db="UniProtKB">
        <authorList>
            <consortium name="WormBaseParasite"/>
        </authorList>
    </citation>
    <scope>IDENTIFICATION</scope>
</reference>
<dbReference type="GO" id="GO:0003682">
    <property type="term" value="F:chromatin binding"/>
    <property type="evidence" value="ECO:0007669"/>
    <property type="project" value="TreeGrafter"/>
</dbReference>
<reference evidence="8 9" key="2">
    <citation type="submission" date="2018-11" db="EMBL/GenBank/DDBJ databases">
        <authorList>
            <consortium name="Pathogen Informatics"/>
        </authorList>
    </citation>
    <scope>NUCLEOTIDE SEQUENCE [LARGE SCALE GENOMIC DNA]</scope>
</reference>
<dbReference type="Gene3D" id="3.40.50.300">
    <property type="entry name" value="P-loop containing nucleotide triphosphate hydrolases"/>
    <property type="match status" value="1"/>
</dbReference>
<comment type="similarity">
    <text evidence="2">Belongs to the rad17/RAD24 family.</text>
</comment>
<dbReference type="PANTHER" id="PTHR12172:SF0">
    <property type="entry name" value="CELL CYCLE CHECKPOINT PROTEIN RAD17"/>
    <property type="match status" value="1"/>
</dbReference>
<dbReference type="InterPro" id="IPR004582">
    <property type="entry name" value="Checkpoint_prot_Rad17_Rad24"/>
</dbReference>
<dbReference type="Pfam" id="PF03215">
    <property type="entry name" value="Rad17"/>
    <property type="match status" value="1"/>
</dbReference>
<keyword evidence="7" id="KW-0131">Cell cycle</keyword>
<evidence type="ECO:0000313" key="10">
    <source>
        <dbReference type="WBParaSite" id="TCLT_0000082401-mRNA-1"/>
    </source>
</evidence>